<sequence>MFLQILDGIGSSRLLTYVLSVCLASLQKYNLTDHVSKRRYLTSQSLRSATTVHEPQPQPQPAELCGRGPALRSGDSFFDGRQPRRAPRPQDFQDVLRLRHLDLQGNVIAQVERLTFANVRKDLRFLDLSRNRMEFLQGCLQSFTSLKTLNLSHNRIEGFTPGEFYSMNRLTELHLEGNRITTLGSEIHALTLLKILSISNNQIRTISTNQLPPKLTRLYLSGQFISYL</sequence>
<dbReference type="SUPFAM" id="SSF52058">
    <property type="entry name" value="L domain-like"/>
    <property type="match status" value="1"/>
</dbReference>
<keyword evidence="3" id="KW-0677">Repeat</keyword>
<evidence type="ECO:0000256" key="1">
    <source>
        <dbReference type="ARBA" id="ARBA00022614"/>
    </source>
</evidence>
<dbReference type="InterPro" id="IPR001611">
    <property type="entry name" value="Leu-rich_rpt"/>
</dbReference>
<name>A0AAV4S4Q8_CAEEX</name>
<dbReference type="SMART" id="SM00369">
    <property type="entry name" value="LRR_TYP"/>
    <property type="match status" value="4"/>
</dbReference>
<keyword evidence="6" id="KW-1185">Reference proteome</keyword>
<dbReference type="PANTHER" id="PTHR24373:SF275">
    <property type="entry name" value="TIR DOMAIN-CONTAINING PROTEIN"/>
    <property type="match status" value="1"/>
</dbReference>
<dbReference type="Proteomes" id="UP001054945">
    <property type="component" value="Unassembled WGS sequence"/>
</dbReference>
<evidence type="ECO:0000313" key="6">
    <source>
        <dbReference type="Proteomes" id="UP001054945"/>
    </source>
</evidence>
<dbReference type="PROSITE" id="PS51450">
    <property type="entry name" value="LRR"/>
    <property type="match status" value="3"/>
</dbReference>
<proteinExistence type="predicted"/>
<dbReference type="AlphaFoldDB" id="A0AAV4S4Q8"/>
<keyword evidence="2" id="KW-0732">Signal</keyword>
<dbReference type="InterPro" id="IPR003591">
    <property type="entry name" value="Leu-rich_rpt_typical-subtyp"/>
</dbReference>
<dbReference type="InterPro" id="IPR050328">
    <property type="entry name" value="Dev_Immune_Receptor"/>
</dbReference>
<evidence type="ECO:0000256" key="4">
    <source>
        <dbReference type="SAM" id="MobiDB-lite"/>
    </source>
</evidence>
<evidence type="ECO:0000256" key="3">
    <source>
        <dbReference type="ARBA" id="ARBA00022737"/>
    </source>
</evidence>
<accession>A0AAV4S4Q8</accession>
<reference evidence="5 6" key="1">
    <citation type="submission" date="2021-06" db="EMBL/GenBank/DDBJ databases">
        <title>Caerostris extrusa draft genome.</title>
        <authorList>
            <person name="Kono N."/>
            <person name="Arakawa K."/>
        </authorList>
    </citation>
    <scope>NUCLEOTIDE SEQUENCE [LARGE SCALE GENOMIC DNA]</scope>
</reference>
<dbReference type="EMBL" id="BPLR01008968">
    <property type="protein sequence ID" value="GIY28630.1"/>
    <property type="molecule type" value="Genomic_DNA"/>
</dbReference>
<dbReference type="PANTHER" id="PTHR24373">
    <property type="entry name" value="SLIT RELATED LEUCINE-RICH REPEAT NEURONAL PROTEIN"/>
    <property type="match status" value="1"/>
</dbReference>
<dbReference type="InterPro" id="IPR032675">
    <property type="entry name" value="LRR_dom_sf"/>
</dbReference>
<gene>
    <name evidence="5" type="primary">AVEN_55080_1</name>
    <name evidence="5" type="ORF">CEXT_310831</name>
</gene>
<feature type="region of interest" description="Disordered" evidence="4">
    <location>
        <begin position="49"/>
        <end position="68"/>
    </location>
</feature>
<organism evidence="5 6">
    <name type="scientific">Caerostris extrusa</name>
    <name type="common">Bark spider</name>
    <name type="synonym">Caerostris bankana</name>
    <dbReference type="NCBI Taxonomy" id="172846"/>
    <lineage>
        <taxon>Eukaryota</taxon>
        <taxon>Metazoa</taxon>
        <taxon>Ecdysozoa</taxon>
        <taxon>Arthropoda</taxon>
        <taxon>Chelicerata</taxon>
        <taxon>Arachnida</taxon>
        <taxon>Araneae</taxon>
        <taxon>Araneomorphae</taxon>
        <taxon>Entelegynae</taxon>
        <taxon>Araneoidea</taxon>
        <taxon>Araneidae</taxon>
        <taxon>Caerostris</taxon>
    </lineage>
</organism>
<keyword evidence="1" id="KW-0433">Leucine-rich repeat</keyword>
<dbReference type="Pfam" id="PF13855">
    <property type="entry name" value="LRR_8"/>
    <property type="match status" value="1"/>
</dbReference>
<protein>
    <submittedName>
        <fullName evidence="5">Uncharacterized protein</fullName>
    </submittedName>
</protein>
<comment type="caution">
    <text evidence="5">The sequence shown here is derived from an EMBL/GenBank/DDBJ whole genome shotgun (WGS) entry which is preliminary data.</text>
</comment>
<dbReference type="Gene3D" id="3.80.10.10">
    <property type="entry name" value="Ribonuclease Inhibitor"/>
    <property type="match status" value="1"/>
</dbReference>
<evidence type="ECO:0000313" key="5">
    <source>
        <dbReference type="EMBL" id="GIY28630.1"/>
    </source>
</evidence>
<evidence type="ECO:0000256" key="2">
    <source>
        <dbReference type="ARBA" id="ARBA00022729"/>
    </source>
</evidence>